<name>A0A7I8BLI6_9BURK</name>
<dbReference type="EMBL" id="AP023174">
    <property type="protein sequence ID" value="BCF89010.1"/>
    <property type="molecule type" value="Genomic_DNA"/>
</dbReference>
<keyword evidence="2" id="KW-1185">Reference proteome</keyword>
<evidence type="ECO:0000313" key="1">
    <source>
        <dbReference type="EMBL" id="BCF89010.1"/>
    </source>
</evidence>
<gene>
    <name evidence="1" type="ORF">PPGU16_20770</name>
</gene>
<dbReference type="AlphaFoldDB" id="A0A7I8BLI6"/>
<proteinExistence type="predicted"/>
<reference evidence="1 2" key="1">
    <citation type="journal article" date="2020" name="Genes (Basel)">
        <title>Genomic Comparison of Insect Gut Symbionts from Divergent Burkholderia Subclades.</title>
        <authorList>
            <person name="Takeshita K."/>
            <person name="Kikuchi Y."/>
        </authorList>
    </citation>
    <scope>NUCLEOTIDE SEQUENCE [LARGE SCALE GENOMIC DNA]</scope>
    <source>
        <strain evidence="1 2">PGU16</strain>
    </source>
</reference>
<accession>A0A7I8BLI6</accession>
<protein>
    <submittedName>
        <fullName evidence="1">Uncharacterized protein</fullName>
    </submittedName>
</protein>
<dbReference type="KEGG" id="plad:PPGU16_20770"/>
<sequence>MLNAPNAAIVGAERAAPNCTHDIDSRPSSAAMPTWRFGALDGGAVSKGSGSASVEFFMGFERVHYRQAHHIDETGVKIS</sequence>
<dbReference type="Proteomes" id="UP000510888">
    <property type="component" value="Chromosome 1"/>
</dbReference>
<evidence type="ECO:0000313" key="2">
    <source>
        <dbReference type="Proteomes" id="UP000510888"/>
    </source>
</evidence>
<organism evidence="1 2">
    <name type="scientific">Paraburkholderia largidicola</name>
    <dbReference type="NCBI Taxonomy" id="3014751"/>
    <lineage>
        <taxon>Bacteria</taxon>
        <taxon>Pseudomonadati</taxon>
        <taxon>Pseudomonadota</taxon>
        <taxon>Betaproteobacteria</taxon>
        <taxon>Burkholderiales</taxon>
        <taxon>Burkholderiaceae</taxon>
        <taxon>Paraburkholderia</taxon>
    </lineage>
</organism>